<evidence type="ECO:0000313" key="2">
    <source>
        <dbReference type="EMBL" id="GAA0381387.1"/>
    </source>
</evidence>
<proteinExistence type="predicted"/>
<keyword evidence="1" id="KW-0732">Signal</keyword>
<feature type="signal peptide" evidence="1">
    <location>
        <begin position="1"/>
        <end position="24"/>
    </location>
</feature>
<comment type="caution">
    <text evidence="2">The sequence shown here is derived from an EMBL/GenBank/DDBJ whole genome shotgun (WGS) entry which is preliminary data.</text>
</comment>
<reference evidence="3" key="1">
    <citation type="journal article" date="2019" name="Int. J. Syst. Evol. Microbiol.">
        <title>The Global Catalogue of Microorganisms (GCM) 10K type strain sequencing project: providing services to taxonomists for standard genome sequencing and annotation.</title>
        <authorList>
            <consortium name="The Broad Institute Genomics Platform"/>
            <consortium name="The Broad Institute Genome Sequencing Center for Infectious Disease"/>
            <person name="Wu L."/>
            <person name="Ma J."/>
        </authorList>
    </citation>
    <scope>NUCLEOTIDE SEQUENCE [LARGE SCALE GENOMIC DNA]</scope>
    <source>
        <strain evidence="3">JCM 13476</strain>
    </source>
</reference>
<organism evidence="2 3">
    <name type="scientific">Brevundimonas terrae</name>
    <dbReference type="NCBI Taxonomy" id="363631"/>
    <lineage>
        <taxon>Bacteria</taxon>
        <taxon>Pseudomonadati</taxon>
        <taxon>Pseudomonadota</taxon>
        <taxon>Alphaproteobacteria</taxon>
        <taxon>Caulobacterales</taxon>
        <taxon>Caulobacteraceae</taxon>
        <taxon>Brevundimonas</taxon>
    </lineage>
</organism>
<dbReference type="EMBL" id="BAAAEJ010000003">
    <property type="protein sequence ID" value="GAA0381387.1"/>
    <property type="molecule type" value="Genomic_DNA"/>
</dbReference>
<evidence type="ECO:0000256" key="1">
    <source>
        <dbReference type="SAM" id="SignalP"/>
    </source>
</evidence>
<accession>A0ABP3HV74</accession>
<gene>
    <name evidence="2" type="ORF">GCM10009093_05460</name>
</gene>
<sequence length="150" mass="16050">MSLRLILAATAVLGFSAPGQSALAQAVLTSASVAQTATPDVEELDMEAASARFKTRMDALKAELETVVATHAGHPDAMSAGIDEAIARYKGDIDAFANMMDTYFVTTIESAETDAQKQEYQGVREQVVPMLRALPEQIRAATLEYANTPK</sequence>
<dbReference type="Proteomes" id="UP001500791">
    <property type="component" value="Unassembled WGS sequence"/>
</dbReference>
<evidence type="ECO:0000313" key="3">
    <source>
        <dbReference type="Proteomes" id="UP001500791"/>
    </source>
</evidence>
<evidence type="ECO:0008006" key="4">
    <source>
        <dbReference type="Google" id="ProtNLM"/>
    </source>
</evidence>
<feature type="chain" id="PRO_5046614763" description="DUF2059 domain-containing protein" evidence="1">
    <location>
        <begin position="25"/>
        <end position="150"/>
    </location>
</feature>
<protein>
    <recommendedName>
        <fullName evidence="4">DUF2059 domain-containing protein</fullName>
    </recommendedName>
</protein>
<keyword evidence="3" id="KW-1185">Reference proteome</keyword>
<name>A0ABP3HV74_9CAUL</name>
<dbReference type="RefSeq" id="WP_167175554.1">
    <property type="nucleotide sequence ID" value="NZ_BAAAEJ010000003.1"/>
</dbReference>